<dbReference type="GO" id="GO:0009408">
    <property type="term" value="P:response to heat"/>
    <property type="evidence" value="ECO:0007669"/>
    <property type="project" value="TreeGrafter"/>
</dbReference>
<dbReference type="Gene3D" id="2.60.40.790">
    <property type="match status" value="1"/>
</dbReference>
<accession>A0A0P7TVT9</accession>
<dbReference type="PRINTS" id="PR00299">
    <property type="entry name" value="ACRYSTALLIN"/>
</dbReference>
<sequence length="345" mass="37919">MAEYDKILPPPQFCQDLSWDPIHNRAPPKGIFDQAFGVPHLPDPGDRVVGSSSWPGYARSRLFTTSAQAFMQPSLWLLKQMSNELSVVRSERGRWAVSLDVNQFAPEEITIKVKEDCLEITGDGVLSVEAPLPVPEEVVPEKTVIPIQVGKEKVEEKDAQMEEHARREEESDPADPFHVNRQASGEEPEYGDTAQQAPGVVPTEPVAGAGEEAGHPGDEHLSPEQQDEIRPAGGVLQEPLKQKPIEDRDREDPQGHPMQREELGEVDSEASGAVAQEQLDEPVQEGAVQKDAEGEFMEGPPGPSEECPPERAKPDSAQSEKYQSPELEVLEGQDIEQAEEPPTKS</sequence>
<evidence type="ECO:0000256" key="1">
    <source>
        <dbReference type="SAM" id="MobiDB-lite"/>
    </source>
</evidence>
<dbReference type="Proteomes" id="UP000034805">
    <property type="component" value="Unassembled WGS sequence"/>
</dbReference>
<organism evidence="3 4">
    <name type="scientific">Scleropages formosus</name>
    <name type="common">Asian bonytongue</name>
    <name type="synonym">Osteoglossum formosum</name>
    <dbReference type="NCBI Taxonomy" id="113540"/>
    <lineage>
        <taxon>Eukaryota</taxon>
        <taxon>Metazoa</taxon>
        <taxon>Chordata</taxon>
        <taxon>Craniata</taxon>
        <taxon>Vertebrata</taxon>
        <taxon>Euteleostomi</taxon>
        <taxon>Actinopterygii</taxon>
        <taxon>Neopterygii</taxon>
        <taxon>Teleostei</taxon>
        <taxon>Osteoglossocephala</taxon>
        <taxon>Osteoglossomorpha</taxon>
        <taxon>Osteoglossiformes</taxon>
        <taxon>Osteoglossidae</taxon>
        <taxon>Scleropages</taxon>
    </lineage>
</organism>
<dbReference type="GO" id="GO:0005737">
    <property type="term" value="C:cytoplasm"/>
    <property type="evidence" value="ECO:0007669"/>
    <property type="project" value="TreeGrafter"/>
</dbReference>
<evidence type="ECO:0000313" key="4">
    <source>
        <dbReference type="Proteomes" id="UP000034805"/>
    </source>
</evidence>
<gene>
    <name evidence="3" type="ORF">Z043_120035</name>
</gene>
<feature type="domain" description="SHSP" evidence="2">
    <location>
        <begin position="89"/>
        <end position="122"/>
    </location>
</feature>
<protein>
    <recommendedName>
        <fullName evidence="2">SHSP domain-containing protein</fullName>
    </recommendedName>
</protein>
<proteinExistence type="predicted"/>
<evidence type="ECO:0000313" key="3">
    <source>
        <dbReference type="EMBL" id="KPP61823.1"/>
    </source>
</evidence>
<dbReference type="InterPro" id="IPR001436">
    <property type="entry name" value="Alpha-crystallin/sHSP_animal"/>
</dbReference>
<feature type="compositionally biased region" description="Acidic residues" evidence="1">
    <location>
        <begin position="328"/>
        <end position="339"/>
    </location>
</feature>
<dbReference type="InterPro" id="IPR002068">
    <property type="entry name" value="A-crystallin/Hsp20_dom"/>
</dbReference>
<feature type="compositionally biased region" description="Basic and acidic residues" evidence="1">
    <location>
        <begin position="212"/>
        <end position="230"/>
    </location>
</feature>
<dbReference type="InterPro" id="IPR008978">
    <property type="entry name" value="HSP20-like_chaperone"/>
</dbReference>
<dbReference type="STRING" id="113540.ENSSFOP00015030693"/>
<dbReference type="AlphaFoldDB" id="A0A0P7TVT9"/>
<reference evidence="3 4" key="1">
    <citation type="submission" date="2015-08" db="EMBL/GenBank/DDBJ databases">
        <title>The genome of the Asian arowana (Scleropages formosus).</title>
        <authorList>
            <person name="Tan M.H."/>
            <person name="Gan H.M."/>
            <person name="Croft L.J."/>
            <person name="Austin C.M."/>
        </authorList>
    </citation>
    <scope>NUCLEOTIDE SEQUENCE [LARGE SCALE GENOMIC DNA]</scope>
    <source>
        <strain evidence="3">Aro1</strain>
    </source>
</reference>
<feature type="compositionally biased region" description="Basic and acidic residues" evidence="1">
    <location>
        <begin position="240"/>
        <end position="263"/>
    </location>
</feature>
<dbReference type="PANTHER" id="PTHR45640">
    <property type="entry name" value="HEAT SHOCK PROTEIN HSP-12.2-RELATED"/>
    <property type="match status" value="1"/>
</dbReference>
<evidence type="ECO:0000259" key="2">
    <source>
        <dbReference type="Pfam" id="PF00011"/>
    </source>
</evidence>
<comment type="caution">
    <text evidence="3">The sequence shown here is derived from an EMBL/GenBank/DDBJ whole genome shotgun (WGS) entry which is preliminary data.</text>
</comment>
<dbReference type="EMBL" id="JARO02009271">
    <property type="protein sequence ID" value="KPP61823.1"/>
    <property type="molecule type" value="Genomic_DNA"/>
</dbReference>
<dbReference type="Pfam" id="PF00011">
    <property type="entry name" value="HSP20"/>
    <property type="match status" value="1"/>
</dbReference>
<feature type="region of interest" description="Disordered" evidence="1">
    <location>
        <begin position="149"/>
        <end position="345"/>
    </location>
</feature>
<dbReference type="GO" id="GO:0051082">
    <property type="term" value="F:unfolded protein binding"/>
    <property type="evidence" value="ECO:0007669"/>
    <property type="project" value="TreeGrafter"/>
</dbReference>
<name>A0A0P7TVT9_SCLFO</name>
<dbReference type="GO" id="GO:0042026">
    <property type="term" value="P:protein refolding"/>
    <property type="evidence" value="ECO:0007669"/>
    <property type="project" value="TreeGrafter"/>
</dbReference>
<dbReference type="GO" id="GO:0005634">
    <property type="term" value="C:nucleus"/>
    <property type="evidence" value="ECO:0007669"/>
    <property type="project" value="TreeGrafter"/>
</dbReference>
<dbReference type="GO" id="GO:0043066">
    <property type="term" value="P:negative regulation of apoptotic process"/>
    <property type="evidence" value="ECO:0007669"/>
    <property type="project" value="TreeGrafter"/>
</dbReference>
<feature type="compositionally biased region" description="Basic and acidic residues" evidence="1">
    <location>
        <begin position="150"/>
        <end position="169"/>
    </location>
</feature>
<dbReference type="PANTHER" id="PTHR45640:SF7">
    <property type="entry name" value="HEAT SHOCK PROTEIN BETA-1"/>
    <property type="match status" value="1"/>
</dbReference>